<comment type="caution">
    <text evidence="1">The sequence shown here is derived from an EMBL/GenBank/DDBJ whole genome shotgun (WGS) entry which is preliminary data.</text>
</comment>
<sequence length="65" mass="7495">MLNLDQYTDIKAICYNCNRNAIDSAYELEKAGWRFIMTTGRISIFGKPRSKKIAEEDLFTEDGLD</sequence>
<evidence type="ECO:0000313" key="2">
    <source>
        <dbReference type="Proteomes" id="UP000178908"/>
    </source>
</evidence>
<accession>A0A1F8F3I0</accession>
<protein>
    <submittedName>
        <fullName evidence="1">Uncharacterized protein</fullName>
    </submittedName>
</protein>
<dbReference type="Proteomes" id="UP000178908">
    <property type="component" value="Unassembled WGS sequence"/>
</dbReference>
<evidence type="ECO:0000313" key="1">
    <source>
        <dbReference type="EMBL" id="OGN07705.1"/>
    </source>
</evidence>
<name>A0A1F8F3I0_9BACT</name>
<dbReference type="AlphaFoldDB" id="A0A1F8F3I0"/>
<dbReference type="EMBL" id="MGJO01000066">
    <property type="protein sequence ID" value="OGN07705.1"/>
    <property type="molecule type" value="Genomic_DNA"/>
</dbReference>
<gene>
    <name evidence="1" type="ORF">A3C61_02920</name>
</gene>
<organism evidence="1 2">
    <name type="scientific">Candidatus Yanofskybacteria bacterium RIFCSPHIGHO2_02_FULL_39_10</name>
    <dbReference type="NCBI Taxonomy" id="1802674"/>
    <lineage>
        <taxon>Bacteria</taxon>
        <taxon>Candidatus Yanofskyibacteriota</taxon>
    </lineage>
</organism>
<reference evidence="1 2" key="1">
    <citation type="journal article" date="2016" name="Nat. Commun.">
        <title>Thousands of microbial genomes shed light on interconnected biogeochemical processes in an aquifer system.</title>
        <authorList>
            <person name="Anantharaman K."/>
            <person name="Brown C.T."/>
            <person name="Hug L.A."/>
            <person name="Sharon I."/>
            <person name="Castelle C.J."/>
            <person name="Probst A.J."/>
            <person name="Thomas B.C."/>
            <person name="Singh A."/>
            <person name="Wilkins M.J."/>
            <person name="Karaoz U."/>
            <person name="Brodie E.L."/>
            <person name="Williams K.H."/>
            <person name="Hubbard S.S."/>
            <person name="Banfield J.F."/>
        </authorList>
    </citation>
    <scope>NUCLEOTIDE SEQUENCE [LARGE SCALE GENOMIC DNA]</scope>
</reference>
<proteinExistence type="predicted"/>